<evidence type="ECO:0000313" key="2">
    <source>
        <dbReference type="Proteomes" id="UP001497700"/>
    </source>
</evidence>
<dbReference type="Proteomes" id="UP001497700">
    <property type="component" value="Unassembled WGS sequence"/>
</dbReference>
<organism evidence="1 2">
    <name type="scientific">Hypoxylon rubiginosum</name>
    <dbReference type="NCBI Taxonomy" id="110542"/>
    <lineage>
        <taxon>Eukaryota</taxon>
        <taxon>Fungi</taxon>
        <taxon>Dikarya</taxon>
        <taxon>Ascomycota</taxon>
        <taxon>Pezizomycotina</taxon>
        <taxon>Sordariomycetes</taxon>
        <taxon>Xylariomycetidae</taxon>
        <taxon>Xylariales</taxon>
        <taxon>Hypoxylaceae</taxon>
        <taxon>Hypoxylon</taxon>
    </lineage>
</organism>
<proteinExistence type="predicted"/>
<keyword evidence="2" id="KW-1185">Reference proteome</keyword>
<name>A0ACB9Z0E6_9PEZI</name>
<gene>
    <name evidence="1" type="ORF">F4820DRAFT_458363</name>
</gene>
<dbReference type="EMBL" id="MU393475">
    <property type="protein sequence ID" value="KAI4865194.1"/>
    <property type="molecule type" value="Genomic_DNA"/>
</dbReference>
<comment type="caution">
    <text evidence="1">The sequence shown here is derived from an EMBL/GenBank/DDBJ whole genome shotgun (WGS) entry which is preliminary data.</text>
</comment>
<protein>
    <submittedName>
        <fullName evidence="1">IDO-domain-containing protein</fullName>
    </submittedName>
</protein>
<reference evidence="1 2" key="1">
    <citation type="journal article" date="2022" name="New Phytol.">
        <title>Ecological generalism drives hyperdiversity of secondary metabolite gene clusters in xylarialean endophytes.</title>
        <authorList>
            <person name="Franco M.E.E."/>
            <person name="Wisecaver J.H."/>
            <person name="Arnold A.E."/>
            <person name="Ju Y.M."/>
            <person name="Slot J.C."/>
            <person name="Ahrendt S."/>
            <person name="Moore L.P."/>
            <person name="Eastman K.E."/>
            <person name="Scott K."/>
            <person name="Konkel Z."/>
            <person name="Mondo S.J."/>
            <person name="Kuo A."/>
            <person name="Hayes R.D."/>
            <person name="Haridas S."/>
            <person name="Andreopoulos B."/>
            <person name="Riley R."/>
            <person name="LaButti K."/>
            <person name="Pangilinan J."/>
            <person name="Lipzen A."/>
            <person name="Amirebrahimi M."/>
            <person name="Yan J."/>
            <person name="Adam C."/>
            <person name="Keymanesh K."/>
            <person name="Ng V."/>
            <person name="Louie K."/>
            <person name="Northen T."/>
            <person name="Drula E."/>
            <person name="Henrissat B."/>
            <person name="Hsieh H.M."/>
            <person name="Youens-Clark K."/>
            <person name="Lutzoni F."/>
            <person name="Miadlikowska J."/>
            <person name="Eastwood D.C."/>
            <person name="Hamelin R.C."/>
            <person name="Grigoriev I.V."/>
            <person name="U'Ren J.M."/>
        </authorList>
    </citation>
    <scope>NUCLEOTIDE SEQUENCE [LARGE SCALE GENOMIC DNA]</scope>
    <source>
        <strain evidence="1 2">CBS 119005</strain>
    </source>
</reference>
<accession>A0ACB9Z0E6</accession>
<evidence type="ECO:0000313" key="1">
    <source>
        <dbReference type="EMBL" id="KAI4865194.1"/>
    </source>
</evidence>
<sequence length="1055" mass="116069">MPGRTQPVSEVERLWDGEYLLHSHDISKNGFLPDQEPLRRLPSPYYAPWELVLDDLPSLIKKRLIQIVLDRIPVLSTSKLHTEAEWRRAYVILSFFTHAYIWGGEMASEVLSPSISAPFLHVSEHLDLPPVATYAALNLWNFACNGSDLRELDSLHALHTFSGTEDESWFFSVSVAMEAEGAHIIPVMLRALEVVHHRDYSTITKSLDELAVCIGRLGKLLDRMDEKCDPMVFYHQIRPFLAGSKNMSAAGLPNGVLYEDEHGTLNWKQLRGGSNGQSSLIQFFDVVLGVEHTSSGSIVRATPASCSGASEPTSFHEEVRSYMPAPHREFLRHISRMGSLKELASEHATSEEHVQMKRSFQAATKALGDFRNRHMQIVTRYIVVPSRKQSRLPIVNLATASSASGRGPGGELTGTGGTALIPFLKQTRDETYPSSHPSRRSPLHSVGCPPISDNLTHTHGSDVSAEEEADVPREARLLCDARGKSVFIGDCAPLSLFQTVRQIVTSRVDPNAFTPQTSRVSMLENSTSSPLISVTSKEPYLNPASTERLVSIFISVTSGLVDLFDSARLSDDISAWLANEDAPKDASSAVNYLVIAIGSQSAGEGSADEYFQYGKTLALSCLGGDLGIETVQAFALVTLYMLRACQINGSFLFFGIAARAAYSIGLHRTEVNSRFGAEVHAQRDRLWKSLRVLDLFLSISMGRPPALGDIDCTVPCRASDADGHEKFDLLNASVQILSIAEEIVLQVYSRRKISLPLTEGISRQLRDWSSRWLSRLKRIVASPNREDGAEVIGACQAMSSYYYAVMLVARPFLMYELSKRLPDSTTTVDTPSGGSDNSGRAKLANACIDAACLMAESVLDLVNRGLLDRRMPLIVSWLFASSLVLGVGLLGKFGRILEKYAHMSIAALEYFARDDTHAMQYSLIAKSLLSSALKYLQRRDVDERLQITKSSSQLFGLIPPPREDLAPDDTYEPRTIASDLLETDVPQNSSAHELLASPFHDIDPALLSLGCSLDSASGTSFSGRDQQDQTDHVFGALNLFPLLDGNGHIDLTHYL</sequence>